<accession>A0A6C0EK92</accession>
<keyword evidence="1" id="KW-1133">Transmembrane helix</keyword>
<evidence type="ECO:0000256" key="1">
    <source>
        <dbReference type="SAM" id="Phobius"/>
    </source>
</evidence>
<dbReference type="EMBL" id="MN738865">
    <property type="protein sequence ID" value="QHT28853.1"/>
    <property type="molecule type" value="Genomic_DNA"/>
</dbReference>
<feature type="transmembrane region" description="Helical" evidence="1">
    <location>
        <begin position="109"/>
        <end position="127"/>
    </location>
</feature>
<feature type="transmembrane region" description="Helical" evidence="1">
    <location>
        <begin position="48"/>
        <end position="74"/>
    </location>
</feature>
<feature type="transmembrane region" description="Helical" evidence="1">
    <location>
        <begin position="199"/>
        <end position="223"/>
    </location>
</feature>
<evidence type="ECO:0008006" key="3">
    <source>
        <dbReference type="Google" id="ProtNLM"/>
    </source>
</evidence>
<feature type="transmembrane region" description="Helical" evidence="1">
    <location>
        <begin position="139"/>
        <end position="161"/>
    </location>
</feature>
<protein>
    <recommendedName>
        <fullName evidence="3">TLC domain-containing protein</fullName>
    </recommendedName>
</protein>
<reference evidence="2" key="1">
    <citation type="journal article" date="2020" name="Nature">
        <title>Giant virus diversity and host interactions through global metagenomics.</title>
        <authorList>
            <person name="Schulz F."/>
            <person name="Roux S."/>
            <person name="Paez-Espino D."/>
            <person name="Jungbluth S."/>
            <person name="Walsh D.A."/>
            <person name="Denef V.J."/>
            <person name="McMahon K.D."/>
            <person name="Konstantinidis K.T."/>
            <person name="Eloe-Fadrosh E.A."/>
            <person name="Kyrpides N.C."/>
            <person name="Woyke T."/>
        </authorList>
    </citation>
    <scope>NUCLEOTIDE SEQUENCE</scope>
    <source>
        <strain evidence="2">GVMAG-M-3300001351-8</strain>
    </source>
</reference>
<feature type="transmembrane region" description="Helical" evidence="1">
    <location>
        <begin position="168"/>
        <end position="187"/>
    </location>
</feature>
<organism evidence="2">
    <name type="scientific">viral metagenome</name>
    <dbReference type="NCBI Taxonomy" id="1070528"/>
    <lineage>
        <taxon>unclassified sequences</taxon>
        <taxon>metagenomes</taxon>
        <taxon>organismal metagenomes</taxon>
    </lineage>
</organism>
<sequence>MYIIENLTYLYCYLAFSIGLYFVYPLLDLILNTVEKYKTIYPNHKKNYFISNVLKGSILCILSPYSYIIFYNYIFNNIWNLNEIKILASLYASIDLISMFHVEKMQTTTIVHHTMVQFFYIISLLFFNFDESGISNPIVIYAIFSTFAYMVNVYLALRLILDEKYLKLFATVSSIIYQFCCTINWSYQCYYLYMSPVNNIIKLIYTIVIVTIISDDIVLIKFLNKNGYLRTK</sequence>
<feature type="transmembrane region" description="Helical" evidence="1">
    <location>
        <begin position="6"/>
        <end position="27"/>
    </location>
</feature>
<evidence type="ECO:0000313" key="2">
    <source>
        <dbReference type="EMBL" id="QHT28853.1"/>
    </source>
</evidence>
<proteinExistence type="predicted"/>
<keyword evidence="1" id="KW-0812">Transmembrane</keyword>
<name>A0A6C0EK92_9ZZZZ</name>
<keyword evidence="1" id="KW-0472">Membrane</keyword>
<dbReference type="AlphaFoldDB" id="A0A6C0EK92"/>